<accession>A0AAI9XDJ4</accession>
<gene>
    <name evidence="2" type="ORF">CCUS01_12504</name>
</gene>
<proteinExistence type="predicted"/>
<reference evidence="2" key="1">
    <citation type="submission" date="2016-11" db="EMBL/GenBank/DDBJ databases">
        <title>The genome sequence of Colletotrichum cuscutae.</title>
        <authorList>
            <person name="Baroncelli R."/>
        </authorList>
    </citation>
    <scope>NUCLEOTIDE SEQUENCE</scope>
    <source>
        <strain evidence="2">IMI 304802</strain>
    </source>
</reference>
<dbReference type="EMBL" id="MPDP01000322">
    <property type="protein sequence ID" value="KAK1445457.1"/>
    <property type="molecule type" value="Genomic_DNA"/>
</dbReference>
<evidence type="ECO:0000259" key="1">
    <source>
        <dbReference type="Pfam" id="PF06985"/>
    </source>
</evidence>
<sequence>MQLYLADVNTARALSEEIDISRQLPLKNTTSTLCLRCKDLQQRLRSQRFSFSDNLEALVRKAEACDLCRLLRFSLGSMAAKIYEEIKFEKLDSYLTSNVKLGRPVAVLYSLPGKPFLGAQRGMPVLPAAGSQAHIAALSTWIRVCDDTHDCSPASDTTFLPTRVIDVGSEGAESCRLLCADRGQTNSGRYLALSHRWGAPDQHRKFCTLKENLESFKEEIKLTELPRTFQDAVNVTRSLDIGYLWIDSLCIIQDDPEDWKTESLLMEQVYSSAYATLAASCASGTEDGFLKPRPRRHCVTLTSDRGSYYICDSIDDFGRDVEQGELNKRAWILQERALSRRTIYFSEKQTYWECGRGSESLVPGRFGLSTIDTYVRGMKIELYQDLYQKYSGLALSSIGDRPVAIRGLEARLIRTFRTVGSHGVFDTFLHRCLLWKKASRSLNRIETWSSQSMKERGEKEGVCEIKGPVWDFRGCDSLKMELDNPDRKLSNLRCVIVARRKDLQGDPQQSHYIIVVHSVAVDGLCEIYERVGVAEVRGEQIAFNKGSQSGILSNESCTLPRILIHPVYTHESKPRTYIPPLNPVLFTSTADAFLGRLVKANCLGGGTVNGRQSDSRQPAYSTTVLARVPEFESQHEHHDNRQEM</sequence>
<protein>
    <submittedName>
        <fullName evidence="2">TOL</fullName>
    </submittedName>
</protein>
<dbReference type="PANTHER" id="PTHR33112:SF10">
    <property type="entry name" value="TOL"/>
    <property type="match status" value="1"/>
</dbReference>
<organism evidence="2 3">
    <name type="scientific">Colletotrichum cuscutae</name>
    <dbReference type="NCBI Taxonomy" id="1209917"/>
    <lineage>
        <taxon>Eukaryota</taxon>
        <taxon>Fungi</taxon>
        <taxon>Dikarya</taxon>
        <taxon>Ascomycota</taxon>
        <taxon>Pezizomycotina</taxon>
        <taxon>Sordariomycetes</taxon>
        <taxon>Hypocreomycetidae</taxon>
        <taxon>Glomerellales</taxon>
        <taxon>Glomerellaceae</taxon>
        <taxon>Colletotrichum</taxon>
        <taxon>Colletotrichum acutatum species complex</taxon>
    </lineage>
</organism>
<name>A0AAI9XDJ4_9PEZI</name>
<feature type="domain" description="Heterokaryon incompatibility" evidence="1">
    <location>
        <begin position="190"/>
        <end position="335"/>
    </location>
</feature>
<evidence type="ECO:0000313" key="3">
    <source>
        <dbReference type="Proteomes" id="UP001239213"/>
    </source>
</evidence>
<dbReference type="Proteomes" id="UP001239213">
    <property type="component" value="Unassembled WGS sequence"/>
</dbReference>
<dbReference type="InterPro" id="IPR010730">
    <property type="entry name" value="HET"/>
</dbReference>
<dbReference type="AlphaFoldDB" id="A0AAI9XDJ4"/>
<evidence type="ECO:0000313" key="2">
    <source>
        <dbReference type="EMBL" id="KAK1445457.1"/>
    </source>
</evidence>
<keyword evidence="3" id="KW-1185">Reference proteome</keyword>
<dbReference type="PANTHER" id="PTHR33112">
    <property type="entry name" value="DOMAIN PROTEIN, PUTATIVE-RELATED"/>
    <property type="match status" value="1"/>
</dbReference>
<dbReference type="Pfam" id="PF06985">
    <property type="entry name" value="HET"/>
    <property type="match status" value="1"/>
</dbReference>
<comment type="caution">
    <text evidence="2">The sequence shown here is derived from an EMBL/GenBank/DDBJ whole genome shotgun (WGS) entry which is preliminary data.</text>
</comment>